<evidence type="ECO:0008006" key="3">
    <source>
        <dbReference type="Google" id="ProtNLM"/>
    </source>
</evidence>
<dbReference type="RefSeq" id="WP_317996979.1">
    <property type="nucleotide sequence ID" value="NZ_AP025523.1"/>
</dbReference>
<dbReference type="Pfam" id="PF07366">
    <property type="entry name" value="SnoaL"/>
    <property type="match status" value="1"/>
</dbReference>
<sequence>MIIAHRTPSTDPAAEALVDRALPFYAAFEAGGDGTIERAVSDDWNVVPTAPGAPPGLPGYLPALQMFREAFADCEVTIEDTFAAGDRVVVRCTMRATHRGPFLGVAATGKPIVLRTCDIHRIAPDGRIAESWHIEDFFGFLAQTGAFG</sequence>
<dbReference type="KEGG" id="vab:WPS_12490"/>
<dbReference type="PANTHER" id="PTHR38436:SF1">
    <property type="entry name" value="ESTER CYCLASE"/>
    <property type="match status" value="1"/>
</dbReference>
<dbReference type="AlphaFoldDB" id="A0AAN1XV15"/>
<name>A0AAN1XV15_UNVUL</name>
<dbReference type="GO" id="GO:0030638">
    <property type="term" value="P:polyketide metabolic process"/>
    <property type="evidence" value="ECO:0007669"/>
    <property type="project" value="InterPro"/>
</dbReference>
<accession>A0AAN1XV15</accession>
<dbReference type="InterPro" id="IPR032710">
    <property type="entry name" value="NTF2-like_dom_sf"/>
</dbReference>
<dbReference type="Proteomes" id="UP001317532">
    <property type="component" value="Chromosome"/>
</dbReference>
<evidence type="ECO:0000313" key="2">
    <source>
        <dbReference type="Proteomes" id="UP001317532"/>
    </source>
</evidence>
<keyword evidence="2" id="KW-1185">Reference proteome</keyword>
<proteinExistence type="predicted"/>
<dbReference type="EMBL" id="AP025523">
    <property type="protein sequence ID" value="BDE05973.1"/>
    <property type="molecule type" value="Genomic_DNA"/>
</dbReference>
<protein>
    <recommendedName>
        <fullName evidence="3">Ester cyclase</fullName>
    </recommendedName>
</protein>
<dbReference type="PANTHER" id="PTHR38436">
    <property type="entry name" value="POLYKETIDE CYCLASE SNOAL-LIKE DOMAIN"/>
    <property type="match status" value="1"/>
</dbReference>
<gene>
    <name evidence="1" type="ORF">WPS_12490</name>
</gene>
<dbReference type="Gene3D" id="3.10.450.50">
    <property type="match status" value="1"/>
</dbReference>
<organism evidence="1 2">
    <name type="scientific">Vulcanimicrobium alpinum</name>
    <dbReference type="NCBI Taxonomy" id="3016050"/>
    <lineage>
        <taxon>Bacteria</taxon>
        <taxon>Bacillati</taxon>
        <taxon>Vulcanimicrobiota</taxon>
        <taxon>Vulcanimicrobiia</taxon>
        <taxon>Vulcanimicrobiales</taxon>
        <taxon>Vulcanimicrobiaceae</taxon>
        <taxon>Vulcanimicrobium</taxon>
    </lineage>
</organism>
<evidence type="ECO:0000313" key="1">
    <source>
        <dbReference type="EMBL" id="BDE05973.1"/>
    </source>
</evidence>
<dbReference type="InterPro" id="IPR009959">
    <property type="entry name" value="Cyclase_SnoaL-like"/>
</dbReference>
<dbReference type="SUPFAM" id="SSF54427">
    <property type="entry name" value="NTF2-like"/>
    <property type="match status" value="1"/>
</dbReference>
<reference evidence="1 2" key="1">
    <citation type="journal article" date="2022" name="ISME Commun">
        <title>Vulcanimicrobium alpinus gen. nov. sp. nov., the first cultivated representative of the candidate phylum 'Eremiobacterota', is a metabolically versatile aerobic anoxygenic phototroph.</title>
        <authorList>
            <person name="Yabe S."/>
            <person name="Muto K."/>
            <person name="Abe K."/>
            <person name="Yokota A."/>
            <person name="Staudigel H."/>
            <person name="Tebo B.M."/>
        </authorList>
    </citation>
    <scope>NUCLEOTIDE SEQUENCE [LARGE SCALE GENOMIC DNA]</scope>
    <source>
        <strain evidence="1 2">WC8-2</strain>
    </source>
</reference>